<feature type="transmembrane region" description="Helical" evidence="7">
    <location>
        <begin position="339"/>
        <end position="359"/>
    </location>
</feature>
<feature type="transmembrane region" description="Helical" evidence="7">
    <location>
        <begin position="487"/>
        <end position="507"/>
    </location>
</feature>
<evidence type="ECO:0000256" key="1">
    <source>
        <dbReference type="ARBA" id="ARBA00004141"/>
    </source>
</evidence>
<keyword evidence="3 7" id="KW-0812">Transmembrane</keyword>
<feature type="region of interest" description="Disordered" evidence="6">
    <location>
        <begin position="1"/>
        <end position="28"/>
    </location>
</feature>
<dbReference type="SUPFAM" id="SSF103473">
    <property type="entry name" value="MFS general substrate transporter"/>
    <property type="match status" value="1"/>
</dbReference>
<feature type="transmembrane region" description="Helical" evidence="7">
    <location>
        <begin position="299"/>
        <end position="319"/>
    </location>
</feature>
<dbReference type="AlphaFoldDB" id="A0A4T0EKL5"/>
<dbReference type="InterPro" id="IPR010699">
    <property type="entry name" value="DUF1275"/>
</dbReference>
<gene>
    <name evidence="9" type="ORF">D6C83_00368</name>
</gene>
<evidence type="ECO:0000313" key="9">
    <source>
        <dbReference type="EMBL" id="TIA75028.1"/>
    </source>
</evidence>
<feature type="region of interest" description="Disordered" evidence="6">
    <location>
        <begin position="47"/>
        <end position="90"/>
    </location>
</feature>
<evidence type="ECO:0000256" key="3">
    <source>
        <dbReference type="ARBA" id="ARBA00022692"/>
    </source>
</evidence>
<feature type="compositionally biased region" description="Low complexity" evidence="6">
    <location>
        <begin position="55"/>
        <end position="65"/>
    </location>
</feature>
<comment type="subcellular location">
    <subcellularLocation>
        <location evidence="1">Membrane</location>
        <topology evidence="1">Multi-pass membrane protein</topology>
    </subcellularLocation>
</comment>
<dbReference type="PANTHER" id="PTHR42718">
    <property type="entry name" value="MAJOR FACILITATOR SUPERFAMILY MULTIDRUG TRANSPORTER MFSC"/>
    <property type="match status" value="1"/>
</dbReference>
<evidence type="ECO:0000313" key="10">
    <source>
        <dbReference type="Proteomes" id="UP000304947"/>
    </source>
</evidence>
<keyword evidence="5 7" id="KW-0472">Membrane</keyword>
<evidence type="ECO:0000256" key="4">
    <source>
        <dbReference type="ARBA" id="ARBA00022989"/>
    </source>
</evidence>
<dbReference type="Pfam" id="PF06912">
    <property type="entry name" value="DUF1275"/>
    <property type="match status" value="1"/>
</dbReference>
<feature type="transmembrane region" description="Helical" evidence="7">
    <location>
        <begin position="105"/>
        <end position="126"/>
    </location>
</feature>
<feature type="transmembrane region" description="Helical" evidence="7">
    <location>
        <begin position="181"/>
        <end position="200"/>
    </location>
</feature>
<feature type="transmembrane region" description="Helical" evidence="7">
    <location>
        <begin position="423"/>
        <end position="443"/>
    </location>
</feature>
<feature type="transmembrane region" description="Helical" evidence="7">
    <location>
        <begin position="647"/>
        <end position="672"/>
    </location>
</feature>
<evidence type="ECO:0000259" key="8">
    <source>
        <dbReference type="PROSITE" id="PS50850"/>
    </source>
</evidence>
<evidence type="ECO:0000256" key="6">
    <source>
        <dbReference type="SAM" id="MobiDB-lite"/>
    </source>
</evidence>
<dbReference type="EMBL" id="QZBU01000043">
    <property type="protein sequence ID" value="TIA75028.1"/>
    <property type="molecule type" value="Genomic_DNA"/>
</dbReference>
<feature type="transmembrane region" description="Helical" evidence="7">
    <location>
        <begin position="622"/>
        <end position="641"/>
    </location>
</feature>
<feature type="compositionally biased region" description="Polar residues" evidence="6">
    <location>
        <begin position="9"/>
        <end position="27"/>
    </location>
</feature>
<keyword evidence="2" id="KW-0813">Transport</keyword>
<organism evidence="9 10">
    <name type="scientific">Aureobasidium pullulans</name>
    <name type="common">Black yeast</name>
    <name type="synonym">Pullularia pullulans</name>
    <dbReference type="NCBI Taxonomy" id="5580"/>
    <lineage>
        <taxon>Eukaryota</taxon>
        <taxon>Fungi</taxon>
        <taxon>Dikarya</taxon>
        <taxon>Ascomycota</taxon>
        <taxon>Pezizomycotina</taxon>
        <taxon>Dothideomycetes</taxon>
        <taxon>Dothideomycetidae</taxon>
        <taxon>Dothideales</taxon>
        <taxon>Saccotheciaceae</taxon>
        <taxon>Aureobasidium</taxon>
    </lineage>
</organism>
<keyword evidence="4 7" id="KW-1133">Transmembrane helix</keyword>
<dbReference type="Gene3D" id="1.20.1250.20">
    <property type="entry name" value="MFS general substrate transporter like domains"/>
    <property type="match status" value="2"/>
</dbReference>
<dbReference type="PROSITE" id="PS00216">
    <property type="entry name" value="SUGAR_TRANSPORT_1"/>
    <property type="match status" value="1"/>
</dbReference>
<comment type="caution">
    <text evidence="9">The sequence shown here is derived from an EMBL/GenBank/DDBJ whole genome shotgun (WGS) entry which is preliminary data.</text>
</comment>
<dbReference type="PROSITE" id="PS50850">
    <property type="entry name" value="MFS"/>
    <property type="match status" value="1"/>
</dbReference>
<name>A0A4T0EKL5_AURPU</name>
<dbReference type="Pfam" id="PF07690">
    <property type="entry name" value="MFS_1"/>
    <property type="match status" value="2"/>
</dbReference>
<feature type="transmembrane region" description="Helical" evidence="7">
    <location>
        <begin position="152"/>
        <end position="169"/>
    </location>
</feature>
<evidence type="ECO:0000256" key="2">
    <source>
        <dbReference type="ARBA" id="ARBA00022448"/>
    </source>
</evidence>
<feature type="transmembrane region" description="Helical" evidence="7">
    <location>
        <begin position="212"/>
        <end position="234"/>
    </location>
</feature>
<dbReference type="InterPro" id="IPR020846">
    <property type="entry name" value="MFS_dom"/>
</dbReference>
<feature type="domain" description="Major facilitator superfamily (MFS) profile" evidence="8">
    <location>
        <begin position="301"/>
        <end position="712"/>
    </location>
</feature>
<reference evidence="9 10" key="1">
    <citation type="submission" date="2018-10" db="EMBL/GenBank/DDBJ databases">
        <title>Fifty Aureobasidium pullulans genomes reveal a recombining polyextremotolerant generalist.</title>
        <authorList>
            <person name="Gostincar C."/>
            <person name="Turk M."/>
            <person name="Zajc J."/>
            <person name="Gunde-Cimerman N."/>
        </authorList>
    </citation>
    <scope>NUCLEOTIDE SEQUENCE [LARGE SCALE GENOMIC DNA]</scope>
    <source>
        <strain evidence="9 10">EXF-3380</strain>
    </source>
</reference>
<feature type="transmembrane region" description="Helical" evidence="7">
    <location>
        <begin position="684"/>
        <end position="708"/>
    </location>
</feature>
<dbReference type="GO" id="GO:0022857">
    <property type="term" value="F:transmembrane transporter activity"/>
    <property type="evidence" value="ECO:0007669"/>
    <property type="project" value="InterPro"/>
</dbReference>
<dbReference type="PANTHER" id="PTHR42718:SF9">
    <property type="entry name" value="MAJOR FACILITATOR SUPERFAMILY MULTIDRUG TRANSPORTER MFSC"/>
    <property type="match status" value="1"/>
</dbReference>
<feature type="transmembrane region" description="Helical" evidence="7">
    <location>
        <begin position="519"/>
        <end position="537"/>
    </location>
</feature>
<feature type="compositionally biased region" description="Polar residues" evidence="6">
    <location>
        <begin position="66"/>
        <end position="90"/>
    </location>
</feature>
<evidence type="ECO:0000256" key="7">
    <source>
        <dbReference type="SAM" id="Phobius"/>
    </source>
</evidence>
<feature type="transmembrane region" description="Helical" evidence="7">
    <location>
        <begin position="455"/>
        <end position="475"/>
    </location>
</feature>
<feature type="transmembrane region" description="Helical" evidence="7">
    <location>
        <begin position="557"/>
        <end position="578"/>
    </location>
</feature>
<feature type="non-terminal residue" evidence="9">
    <location>
        <position position="712"/>
    </location>
</feature>
<accession>A0A4T0EKL5</accession>
<dbReference type="InterPro" id="IPR011701">
    <property type="entry name" value="MFS"/>
</dbReference>
<feature type="transmembrane region" description="Helical" evidence="7">
    <location>
        <begin position="366"/>
        <end position="385"/>
    </location>
</feature>
<dbReference type="GO" id="GO:0016020">
    <property type="term" value="C:membrane"/>
    <property type="evidence" value="ECO:0007669"/>
    <property type="project" value="UniProtKB-SubCell"/>
</dbReference>
<protein>
    <recommendedName>
        <fullName evidence="8">Major facilitator superfamily (MFS) profile domain-containing protein</fullName>
    </recommendedName>
</protein>
<evidence type="ECO:0000256" key="5">
    <source>
        <dbReference type="ARBA" id="ARBA00023136"/>
    </source>
</evidence>
<dbReference type="InterPro" id="IPR036259">
    <property type="entry name" value="MFS_trans_sf"/>
</dbReference>
<proteinExistence type="predicted"/>
<sequence length="712" mass="76556">MYESRRNSEWSPSDLTAVPTPTISRTPTLALDINNPADLEAQLLRLKERRGSDNSTTSTATYTSTPDLEQNQTSETTTTPAKPNTLSTYLSNPIKPSSKYTLTQFLLLSLATGIIDATTFSLYSVFVTKQTGNTIFLALAALQHTSVSQTEPNVAISISLFFCSAILFGHIGHRIGSSTRLWLSVSNLISTSLIFAATALRYFGPAQRTGPYALGVIALLSIGMGAQVTSAFSAKIPDVNTTMITGAIVQLATDETVFAKDNVARTRRVLFFGAMLAAGRRRGIEEQDRGEVIMVWRGVMILLITCGSQLMDNIFMTAVNLSLPAVQAEFNVSSGDLQWLLSAYTLTFGGFLLFSGVLADRYGRRQVFSIGMGVLSVWTLANGFGNSFIQLAIFRALQGIGAAMTVPSSIGIISSHFVASERIVALTMFGASGAIGFCAGLIFGGFVTDSLGWRYIFRIAVAVTGPLGIMGWILLPKDRKEGNARPKLDFVGAGLSTGGLILLSFVLSSGGEYGWNKAFIIALLIISVIMICVFAYVEKKVSNPIMPLSLWKIKNFAPLWIAGFVLYGSYQTVIYYVVLQAQEVAKLSAGATALRFLPMGAAGFTTNMVLAKWMKYMNTRYLMLLGMLITTLSPIPASLMPAEDPNFWRYILPTSVMVVTGVSICYICITNIMLGSVPANVKSLCGGLVNTAFQIGSGVSLALAAAVVDDGM</sequence>
<dbReference type="InterPro" id="IPR005829">
    <property type="entry name" value="Sugar_transporter_CS"/>
</dbReference>
<dbReference type="Proteomes" id="UP000304947">
    <property type="component" value="Unassembled WGS sequence"/>
</dbReference>